<dbReference type="GeneID" id="42365399"/>
<dbReference type="AlphaFoldDB" id="A0A5Q0UHQ5"/>
<protein>
    <submittedName>
        <fullName evidence="1">Uncharacterized protein</fullName>
    </submittedName>
</protein>
<dbReference type="KEGG" id="ncon:LC1Nh_1005"/>
<organism evidence="1 2">
    <name type="scientific">Candidatus Nanohalobium constans</name>
    <dbReference type="NCBI Taxonomy" id="2565781"/>
    <lineage>
        <taxon>Archaea</taxon>
        <taxon>Candidatus Nanohalarchaeota</taxon>
        <taxon>Candidatus Nanohalobia</taxon>
        <taxon>Candidatus Nanohalobiales</taxon>
        <taxon>Candidatus Nanohalobiaceae</taxon>
        <taxon>Candidatus Nanohalobium</taxon>
    </lineage>
</organism>
<evidence type="ECO:0000313" key="2">
    <source>
        <dbReference type="Proteomes" id="UP000377803"/>
    </source>
</evidence>
<dbReference type="Proteomes" id="UP000377803">
    <property type="component" value="Chromosome"/>
</dbReference>
<proteinExistence type="predicted"/>
<name>A0A5Q0UHQ5_9ARCH</name>
<dbReference type="EMBL" id="CP040089">
    <property type="protein sequence ID" value="QGA80881.1"/>
    <property type="molecule type" value="Genomic_DNA"/>
</dbReference>
<keyword evidence="2" id="KW-1185">Reference proteome</keyword>
<evidence type="ECO:0000313" key="1">
    <source>
        <dbReference type="EMBL" id="QGA80881.1"/>
    </source>
</evidence>
<accession>A0A5Q0UHQ5</accession>
<sequence length="108" mass="12457">MYKLEENTVDQIEEEEPEKEITSFFLYKYQIEILEDISGSSKSSLLRNILADVLEEEKLETDEAHLFGTKLALDRLEGLYAETTEKDSLDAISHVQEILIENSDNTTR</sequence>
<reference evidence="2" key="1">
    <citation type="submission" date="2019-05" db="EMBL/GenBank/DDBJ databases">
        <title>Candidatus Nanohalobium constans, a novel model system to study the DPANN nano-sized archaea: genomic and physiological characterization of a nanoarchaeon co-cultured with its chitinotrophic host.</title>
        <authorList>
            <person name="La Cono V."/>
            <person name="Arcadi E."/>
            <person name="Crisafi F."/>
            <person name="Denaro R."/>
            <person name="La Spada G."/>
            <person name="Messina E."/>
            <person name="Smedile F."/>
            <person name="Toshchakov S.V."/>
            <person name="Shevchenko M.A."/>
            <person name="Golyshin P.N."/>
            <person name="Golyshina O.V."/>
            <person name="Ferrer M."/>
            <person name="Rohde M."/>
            <person name="Mushegian A."/>
            <person name="Sorokin D.Y."/>
            <person name="Giuliano L."/>
            <person name="Yakimov M.M."/>
        </authorList>
    </citation>
    <scope>NUCLEOTIDE SEQUENCE [LARGE SCALE GENOMIC DNA]</scope>
    <source>
        <strain evidence="2">LC1Nh</strain>
    </source>
</reference>
<gene>
    <name evidence="1" type="ORF">LC1Nh_1005</name>
</gene>
<dbReference type="RefSeq" id="WP_153550626.1">
    <property type="nucleotide sequence ID" value="NZ_CP040089.1"/>
</dbReference>